<gene>
    <name evidence="4" type="ORF">CKF58_02530</name>
</gene>
<proteinExistence type="inferred from homology"/>
<comment type="similarity">
    <text evidence="1">Belongs to the bacterial solute-binding protein 3 family.</text>
</comment>
<accession>A0A3A1YQ08</accession>
<dbReference type="AlphaFoldDB" id="A0A3A1YQ08"/>
<sequence length="156" mass="17215">DERKKRVNFSTPYVGAKPGVYIVNNSSPTKNISDLKVVGVQQGTTLASYLMTLKGIEIKYYPSFDTAMLDLKGGRVEAVFESLDVAAKYLDDKSQKVQVLDEPIFDNIIGQGTGIAFRKSDKELLAKVNKALAKAKETGFLNELAQKYGVRIDYGK</sequence>
<evidence type="ECO:0000256" key="2">
    <source>
        <dbReference type="ARBA" id="ARBA00022729"/>
    </source>
</evidence>
<keyword evidence="5" id="KW-1185">Reference proteome</keyword>
<evidence type="ECO:0000313" key="4">
    <source>
        <dbReference type="EMBL" id="RIY39298.1"/>
    </source>
</evidence>
<comment type="caution">
    <text evidence="4">The sequence shown here is derived from an EMBL/GenBank/DDBJ whole genome shotgun (WGS) entry which is preliminary data.</text>
</comment>
<evidence type="ECO:0000256" key="1">
    <source>
        <dbReference type="ARBA" id="ARBA00010333"/>
    </source>
</evidence>
<dbReference type="InterPro" id="IPR001638">
    <property type="entry name" value="Solute-binding_3/MltF_N"/>
</dbReference>
<protein>
    <recommendedName>
        <fullName evidence="3">Solute-binding protein family 3/N-terminal domain-containing protein</fullName>
    </recommendedName>
</protein>
<dbReference type="Proteomes" id="UP000265916">
    <property type="component" value="Unassembled WGS sequence"/>
</dbReference>
<dbReference type="RefSeq" id="WP_147397194.1">
    <property type="nucleotide sequence ID" value="NZ_NRJG01000036.1"/>
</dbReference>
<dbReference type="SMART" id="SM00062">
    <property type="entry name" value="PBPb"/>
    <property type="match status" value="1"/>
</dbReference>
<organism evidence="4 5">
    <name type="scientific">Psittacicella hinzii</name>
    <dbReference type="NCBI Taxonomy" id="2028575"/>
    <lineage>
        <taxon>Bacteria</taxon>
        <taxon>Pseudomonadati</taxon>
        <taxon>Pseudomonadota</taxon>
        <taxon>Gammaproteobacteria</taxon>
        <taxon>Pasteurellales</taxon>
        <taxon>Psittacicellaceae</taxon>
        <taxon>Psittacicella</taxon>
    </lineage>
</organism>
<evidence type="ECO:0000259" key="3">
    <source>
        <dbReference type="SMART" id="SM00062"/>
    </source>
</evidence>
<name>A0A3A1YQ08_9GAMM</name>
<dbReference type="SUPFAM" id="SSF53850">
    <property type="entry name" value="Periplasmic binding protein-like II"/>
    <property type="match status" value="1"/>
</dbReference>
<dbReference type="Gene3D" id="3.40.190.10">
    <property type="entry name" value="Periplasmic binding protein-like II"/>
    <property type="match status" value="2"/>
</dbReference>
<feature type="non-terminal residue" evidence="4">
    <location>
        <position position="1"/>
    </location>
</feature>
<dbReference type="CDD" id="cd13530">
    <property type="entry name" value="PBP2_peptides_like"/>
    <property type="match status" value="1"/>
</dbReference>
<reference evidence="4 5" key="1">
    <citation type="submission" date="2017-08" db="EMBL/GenBank/DDBJ databases">
        <title>Reclassification of Bisgaard taxon 37 and 44.</title>
        <authorList>
            <person name="Christensen H."/>
        </authorList>
    </citation>
    <scope>NUCLEOTIDE SEQUENCE [LARGE SCALE GENOMIC DNA]</scope>
    <source>
        <strain evidence="4 5">111</strain>
    </source>
</reference>
<dbReference type="Pfam" id="PF00497">
    <property type="entry name" value="SBP_bac_3"/>
    <property type="match status" value="1"/>
</dbReference>
<feature type="domain" description="Solute-binding protein family 3/N-terminal" evidence="3">
    <location>
        <begin position="1"/>
        <end position="152"/>
    </location>
</feature>
<dbReference type="PANTHER" id="PTHR35936">
    <property type="entry name" value="MEMBRANE-BOUND LYTIC MUREIN TRANSGLYCOSYLASE F"/>
    <property type="match status" value="1"/>
</dbReference>
<dbReference type="EMBL" id="NRJG01000036">
    <property type="protein sequence ID" value="RIY39298.1"/>
    <property type="molecule type" value="Genomic_DNA"/>
</dbReference>
<dbReference type="PANTHER" id="PTHR35936:SF17">
    <property type="entry name" value="ARGININE-BINDING EXTRACELLULAR PROTEIN ARTP"/>
    <property type="match status" value="1"/>
</dbReference>
<keyword evidence="2" id="KW-0732">Signal</keyword>
<dbReference type="OrthoDB" id="9768183at2"/>
<evidence type="ECO:0000313" key="5">
    <source>
        <dbReference type="Proteomes" id="UP000265916"/>
    </source>
</evidence>